<dbReference type="InParanoid" id="A0A151GH52"/>
<dbReference type="GeneID" id="63716076"/>
<evidence type="ECO:0000313" key="5">
    <source>
        <dbReference type="EMBL" id="KYK56433.1"/>
    </source>
</evidence>
<evidence type="ECO:0000259" key="4">
    <source>
        <dbReference type="Pfam" id="PF03721"/>
    </source>
</evidence>
<evidence type="ECO:0000259" key="3">
    <source>
        <dbReference type="Pfam" id="PF00984"/>
    </source>
</evidence>
<evidence type="ECO:0008006" key="7">
    <source>
        <dbReference type="Google" id="ProtNLM"/>
    </source>
</evidence>
<dbReference type="InterPro" id="IPR036291">
    <property type="entry name" value="NAD(P)-bd_dom_sf"/>
</dbReference>
<dbReference type="AlphaFoldDB" id="A0A151GH52"/>
<dbReference type="GO" id="GO:0016628">
    <property type="term" value="F:oxidoreductase activity, acting on the CH-CH group of donors, NAD or NADP as acceptor"/>
    <property type="evidence" value="ECO:0007669"/>
    <property type="project" value="InterPro"/>
</dbReference>
<dbReference type="PIRSF" id="PIRSF000124">
    <property type="entry name" value="UDPglc_GDPman_dh"/>
    <property type="match status" value="1"/>
</dbReference>
<dbReference type="InterPro" id="IPR028359">
    <property type="entry name" value="UDP_ManNAc/GlcNAc_DH"/>
</dbReference>
<dbReference type="Proteomes" id="UP000076580">
    <property type="component" value="Chromosome 02"/>
</dbReference>
<comment type="caution">
    <text evidence="5">The sequence shown here is derived from an EMBL/GenBank/DDBJ whole genome shotgun (WGS) entry which is preliminary data.</text>
</comment>
<dbReference type="RefSeq" id="XP_040655785.1">
    <property type="nucleotide sequence ID" value="XM_040800752.1"/>
</dbReference>
<dbReference type="PANTHER" id="PTHR43491:SF2">
    <property type="entry name" value="UDP-N-ACETYL-D-MANNOSAMINE DEHYDROGENASE"/>
    <property type="match status" value="1"/>
</dbReference>
<comment type="similarity">
    <text evidence="1 2">Belongs to the UDP-glucose/GDP-mannose dehydrogenase family.</text>
</comment>
<feature type="domain" description="UDP-glucose/GDP-mannose dehydrogenase N-terminal" evidence="4">
    <location>
        <begin position="72"/>
        <end position="222"/>
    </location>
</feature>
<keyword evidence="6" id="KW-1185">Reference proteome</keyword>
<dbReference type="SUPFAM" id="SSF51735">
    <property type="entry name" value="NAD(P)-binding Rossmann-fold domains"/>
    <property type="match status" value="1"/>
</dbReference>
<dbReference type="STRING" id="98403.A0A151GH52"/>
<sequence length="457" mass="49882">MASFFKPSFLRRISFGLDDKPPNPWRFPAQSYYDLTPPSEFSELDVEVKTQESKTLHAPAASHVTVDEEPLVAVIGVGYVGEQLVALFSKCFRVLGYDVSAARTKELQISFRGNDNARFTNWAGDIAAATHFLISVPTLLLPDKTVDTSFLRAALAAVRSHARRGAVVVIESSVAVGMTREFLGPLAEKGGLFAGMSPERVDPGRAEPPAKSIPKIISGLDDVIPRSLDAIRALYERVFDCVVAVSSTEVAEMTKLYENCQRMVCIAYANEMADACRSLGIDPFEVCDAASTKPFGYLPFRPGLGVGGHCIPVNPHYLLLNGEFPLLRDATERMRQRPSVIAQRAVKKLYTASTQLVLLPTVLVVGIGFKPGQAHLANSPGLALAKSLALTGLVDVAWIDPLVAQEAVPQIPRLDMHRWTATALESFDMIIVAFRQRGLDFGVLEKLQGVDVEMWCP</sequence>
<dbReference type="Gene3D" id="3.40.50.720">
    <property type="entry name" value="NAD(P)-binding Rossmann-like Domain"/>
    <property type="match status" value="2"/>
</dbReference>
<organism evidence="5 6">
    <name type="scientific">Drechmeria coniospora</name>
    <name type="common">Nematophagous fungus</name>
    <name type="synonym">Meria coniospora</name>
    <dbReference type="NCBI Taxonomy" id="98403"/>
    <lineage>
        <taxon>Eukaryota</taxon>
        <taxon>Fungi</taxon>
        <taxon>Dikarya</taxon>
        <taxon>Ascomycota</taxon>
        <taxon>Pezizomycotina</taxon>
        <taxon>Sordariomycetes</taxon>
        <taxon>Hypocreomycetidae</taxon>
        <taxon>Hypocreales</taxon>
        <taxon>Ophiocordycipitaceae</taxon>
        <taxon>Drechmeria</taxon>
    </lineage>
</organism>
<dbReference type="InterPro" id="IPR008927">
    <property type="entry name" value="6-PGluconate_DH-like_C_sf"/>
</dbReference>
<dbReference type="PIRSF" id="PIRSF500136">
    <property type="entry name" value="UDP_ManNAc_DH"/>
    <property type="match status" value="1"/>
</dbReference>
<proteinExistence type="inferred from homology"/>
<dbReference type="Pfam" id="PF03721">
    <property type="entry name" value="UDPG_MGDP_dh_N"/>
    <property type="match status" value="1"/>
</dbReference>
<evidence type="ECO:0000256" key="1">
    <source>
        <dbReference type="ARBA" id="ARBA00006601"/>
    </source>
</evidence>
<dbReference type="SUPFAM" id="SSF52413">
    <property type="entry name" value="UDP-glucose/GDP-mannose dehydrogenase C-terminal domain"/>
    <property type="match status" value="1"/>
</dbReference>
<evidence type="ECO:0000313" key="6">
    <source>
        <dbReference type="Proteomes" id="UP000076580"/>
    </source>
</evidence>
<reference evidence="5 6" key="1">
    <citation type="journal article" date="2016" name="Sci. Rep.">
        <title>Insights into Adaptations to a Near-Obligate Nematode Endoparasitic Lifestyle from the Finished Genome of Drechmeria coniospora.</title>
        <authorList>
            <person name="Zhang L."/>
            <person name="Zhou Z."/>
            <person name="Guo Q."/>
            <person name="Fokkens L."/>
            <person name="Miskei M."/>
            <person name="Pocsi I."/>
            <person name="Zhang W."/>
            <person name="Chen M."/>
            <person name="Wang L."/>
            <person name="Sun Y."/>
            <person name="Donzelli B.G."/>
            <person name="Gibson D.M."/>
            <person name="Nelson D.R."/>
            <person name="Luo J.G."/>
            <person name="Rep M."/>
            <person name="Liu H."/>
            <person name="Yang S."/>
            <person name="Wang J."/>
            <person name="Krasnoff S.B."/>
            <person name="Xu Y."/>
            <person name="Molnar I."/>
            <person name="Lin M."/>
        </authorList>
    </citation>
    <scope>NUCLEOTIDE SEQUENCE [LARGE SCALE GENOMIC DNA]</scope>
    <source>
        <strain evidence="5 6">ARSEF 6962</strain>
    </source>
</reference>
<dbReference type="InterPro" id="IPR001732">
    <property type="entry name" value="UDP-Glc/GDP-Man_DH_N"/>
</dbReference>
<evidence type="ECO:0000256" key="2">
    <source>
        <dbReference type="PIRNR" id="PIRNR000124"/>
    </source>
</evidence>
<dbReference type="NCBIfam" id="TIGR03026">
    <property type="entry name" value="NDP-sugDHase"/>
    <property type="match status" value="1"/>
</dbReference>
<gene>
    <name evidence="5" type="ORF">DCS_03433</name>
</gene>
<name>A0A151GH52_DRECN</name>
<dbReference type="InterPro" id="IPR014026">
    <property type="entry name" value="UDP-Glc/GDP-Man_DH_dimer"/>
</dbReference>
<dbReference type="InterPro" id="IPR017476">
    <property type="entry name" value="UDP-Glc/GDP-Man"/>
</dbReference>
<feature type="domain" description="UDP-glucose/GDP-mannose dehydrogenase dimerisation" evidence="3">
    <location>
        <begin position="250"/>
        <end position="319"/>
    </location>
</feature>
<dbReference type="SUPFAM" id="SSF48179">
    <property type="entry name" value="6-phosphogluconate dehydrogenase C-terminal domain-like"/>
    <property type="match status" value="1"/>
</dbReference>
<dbReference type="GO" id="GO:0051287">
    <property type="term" value="F:NAD binding"/>
    <property type="evidence" value="ECO:0007669"/>
    <property type="project" value="InterPro"/>
</dbReference>
<dbReference type="GO" id="GO:0000271">
    <property type="term" value="P:polysaccharide biosynthetic process"/>
    <property type="evidence" value="ECO:0007669"/>
    <property type="project" value="InterPro"/>
</dbReference>
<dbReference type="PANTHER" id="PTHR43491">
    <property type="entry name" value="UDP-N-ACETYL-D-MANNOSAMINE DEHYDROGENASE"/>
    <property type="match status" value="1"/>
</dbReference>
<dbReference type="EMBL" id="LAYC01000002">
    <property type="protein sequence ID" value="KYK56433.1"/>
    <property type="molecule type" value="Genomic_DNA"/>
</dbReference>
<dbReference type="Pfam" id="PF00984">
    <property type="entry name" value="UDPG_MGDP_dh"/>
    <property type="match status" value="1"/>
</dbReference>
<dbReference type="GO" id="GO:0016616">
    <property type="term" value="F:oxidoreductase activity, acting on the CH-OH group of donors, NAD or NADP as acceptor"/>
    <property type="evidence" value="ECO:0007669"/>
    <property type="project" value="InterPro"/>
</dbReference>
<dbReference type="InterPro" id="IPR036220">
    <property type="entry name" value="UDP-Glc/GDP-Man_DH_C_sf"/>
</dbReference>
<accession>A0A151GH52</accession>
<protein>
    <recommendedName>
        <fullName evidence="7">Nucleotide sugar dehydrogenase</fullName>
    </recommendedName>
</protein>